<proteinExistence type="predicted"/>
<reference evidence="1 2" key="1">
    <citation type="submission" date="2017-06" db="EMBL/GenBank/DDBJ databases">
        <authorList>
            <person name="Kim H.J."/>
            <person name="Triplett B.A."/>
        </authorList>
    </citation>
    <scope>NUCLEOTIDE SEQUENCE [LARGE SCALE GENOMIC DNA]</scope>
    <source>
        <strain evidence="1 2">DSM 43151</strain>
    </source>
</reference>
<dbReference type="OrthoDB" id="9781972at2"/>
<dbReference type="Proteomes" id="UP000198415">
    <property type="component" value="Unassembled WGS sequence"/>
</dbReference>
<dbReference type="RefSeq" id="WP_089295616.1">
    <property type="nucleotide sequence ID" value="NZ_BOMU01000062.1"/>
</dbReference>
<name>A0A239BQP6_9ACTN</name>
<accession>A0A239BQP6</accession>
<organism evidence="1 2">
    <name type="scientific">Actinoplanes regularis</name>
    <dbReference type="NCBI Taxonomy" id="52697"/>
    <lineage>
        <taxon>Bacteria</taxon>
        <taxon>Bacillati</taxon>
        <taxon>Actinomycetota</taxon>
        <taxon>Actinomycetes</taxon>
        <taxon>Micromonosporales</taxon>
        <taxon>Micromonosporaceae</taxon>
        <taxon>Actinoplanes</taxon>
    </lineage>
</organism>
<protein>
    <submittedName>
        <fullName evidence="1">Uncharacterized protein</fullName>
    </submittedName>
</protein>
<gene>
    <name evidence="1" type="ORF">SAMN06264365_11049</name>
</gene>
<dbReference type="EMBL" id="FZNR01000010">
    <property type="protein sequence ID" value="SNS09748.1"/>
    <property type="molecule type" value="Genomic_DNA"/>
</dbReference>
<evidence type="ECO:0000313" key="1">
    <source>
        <dbReference type="EMBL" id="SNS09748.1"/>
    </source>
</evidence>
<sequence length="79" mass="8432">MLDWLDDRKHRAGDAHVLHDLFGVLKAQRLAFANPLTRIHVGSANPSTPAALTGEALHAGLHATGAESGFWDDDGRPAP</sequence>
<dbReference type="AlphaFoldDB" id="A0A239BQP6"/>
<evidence type="ECO:0000313" key="2">
    <source>
        <dbReference type="Proteomes" id="UP000198415"/>
    </source>
</evidence>
<keyword evidence="2" id="KW-1185">Reference proteome</keyword>